<gene>
    <name evidence="9" type="ORF">E1301_Tti019046</name>
</gene>
<feature type="compositionally biased region" description="Polar residues" evidence="7">
    <location>
        <begin position="546"/>
        <end position="555"/>
    </location>
</feature>
<evidence type="ECO:0000313" key="9">
    <source>
        <dbReference type="EMBL" id="KAA0723006.1"/>
    </source>
</evidence>
<feature type="compositionally biased region" description="Basic and acidic residues" evidence="7">
    <location>
        <begin position="91"/>
        <end position="103"/>
    </location>
</feature>
<proteinExistence type="predicted"/>
<comment type="caution">
    <text evidence="9">The sequence shown here is derived from an EMBL/GenBank/DDBJ whole genome shotgun (WGS) entry which is preliminary data.</text>
</comment>
<evidence type="ECO:0000313" key="10">
    <source>
        <dbReference type="Proteomes" id="UP000324632"/>
    </source>
</evidence>
<sequence>MSDPMKQPGQISPSQGLNDGHSATSKDSKFSDSFSSPPVSLFQSPQGAENKVVLGSDKSTESLATSLSFSSQHSSFAPVAFEIESSGLPEKNSHRTFIEKRGPFDSSTGSEKHGSPIKMSPVSERIKALEALAAKQNEFDRNDGGFLHFKERQYEKSPIESHGISSGFSFEKKAKSAEQDSLEFPFDVLGEARCGNDIEDTSYLMRAYLPPAPDFKIEDPNLDERKDSSLVQESPTKALKASKVDEPEVPETIAGDPHQFIDSPIEMAEINNDNKHPEQESVEEESELDLSFLPTAYMWDKQEKANGDSECNQIFSDNEGVHNSHAPPAEFESQSPSVFQQIDATVKHCSTSKRNLETDVDSSGESDDTVIEEAGRTPAIEKDEPILYKKVVLNQKKQPIQVPIINVIETEEQDLSVEEEHSEVEGEEDNTKYPVLKGEGPGSTEQCNECSDVPEHVSVDTTRQKDQEILSKSDLDAKYSTKHVMIEDDRESGIFLKSSPDSGGLNLDVFEVKLPKCQNFESYEPHKEPSLDKGPERNPEILSETPLHSSNLSNEPSDVEMYLSHYASEDLAFKDQLNADYFKESKGENTEFLQSSCLVDKNTSTLVQDPFEENITEDYETLNNHNLDLESVPVPFLSDPSVDILGGIKTVLTQTKLPSVDLQDEKATVEAKSFTLKEQELPVQSIDHQLPVHENPPTVPPSLYNKHTGQIKEFVSCPVTTHVAEEVAIKLKPEVLAPKDVLDMPDSRETISDAENAESEWLVITETDSFVEFMRECLKSKQEEESEGPSRGHVTLDLNPKSKSPATTQSSPAMSVDFEQECPTISALKKLGSSQEQEDENPPIVNTVLTPSEAPHHFTLPDPKTSIPSSTTAQTISNKYHPDDLFPNDVEAIDIWVDEAYHLAEHVLTAILTHQTVNDLVHWRDPKKSGVVFGVSLLLLLSLAAFSVISVVSYLLLALLCVTISYRIYKSIIQAVQKSNEGHPFKALMEKDVSLPPETFRKHVDLCLTHINRLLKQMSRLFLVKDLVDSLKLAVVMWLLTYVGAVFNGITILILADILLFSIPPIYEKNKTPIDHYIDIVHTQVNSTIAKLQEKLPGAMKRCKAE</sequence>
<feature type="region of interest" description="Disordered" evidence="7">
    <location>
        <begin position="214"/>
        <end position="261"/>
    </location>
</feature>
<dbReference type="GO" id="GO:0005789">
    <property type="term" value="C:endoplasmic reticulum membrane"/>
    <property type="evidence" value="ECO:0007669"/>
    <property type="project" value="UniProtKB-SubCell"/>
</dbReference>
<evidence type="ECO:0000256" key="5">
    <source>
        <dbReference type="ARBA" id="ARBA00023136"/>
    </source>
</evidence>
<dbReference type="Proteomes" id="UP000324632">
    <property type="component" value="Chromosome 3"/>
</dbReference>
<evidence type="ECO:0000256" key="1">
    <source>
        <dbReference type="ARBA" id="ARBA00004477"/>
    </source>
</evidence>
<dbReference type="GO" id="GO:0030182">
    <property type="term" value="P:neuron differentiation"/>
    <property type="evidence" value="ECO:0007669"/>
    <property type="project" value="TreeGrafter"/>
</dbReference>
<feature type="compositionally biased region" description="Polar residues" evidence="7">
    <location>
        <begin position="9"/>
        <end position="23"/>
    </location>
</feature>
<comment type="caution">
    <text evidence="6">Lacks conserved residue(s) required for the propagation of feature annotation.</text>
</comment>
<keyword evidence="2 6" id="KW-0812">Transmembrane</keyword>
<dbReference type="EMBL" id="SOYY01000003">
    <property type="protein sequence ID" value="KAA0723006.1"/>
    <property type="molecule type" value="Genomic_DNA"/>
</dbReference>
<dbReference type="PANTHER" id="PTHR45799">
    <property type="entry name" value="RETICULON-LIKE PROTEIN"/>
    <property type="match status" value="1"/>
</dbReference>
<feature type="compositionally biased region" description="Acidic residues" evidence="7">
    <location>
        <begin position="413"/>
        <end position="428"/>
    </location>
</feature>
<organism evidence="9 10">
    <name type="scientific">Triplophysa tibetana</name>
    <dbReference type="NCBI Taxonomy" id="1572043"/>
    <lineage>
        <taxon>Eukaryota</taxon>
        <taxon>Metazoa</taxon>
        <taxon>Chordata</taxon>
        <taxon>Craniata</taxon>
        <taxon>Vertebrata</taxon>
        <taxon>Euteleostomi</taxon>
        <taxon>Actinopterygii</taxon>
        <taxon>Neopterygii</taxon>
        <taxon>Teleostei</taxon>
        <taxon>Ostariophysi</taxon>
        <taxon>Cypriniformes</taxon>
        <taxon>Nemacheilidae</taxon>
        <taxon>Triplophysa</taxon>
    </lineage>
</organism>
<feature type="region of interest" description="Disordered" evidence="7">
    <location>
        <begin position="353"/>
        <end position="377"/>
    </location>
</feature>
<feature type="region of interest" description="Disordered" evidence="7">
    <location>
        <begin position="304"/>
        <end position="336"/>
    </location>
</feature>
<feature type="compositionally biased region" description="Basic and acidic residues" evidence="7">
    <location>
        <begin position="523"/>
        <end position="539"/>
    </location>
</feature>
<feature type="region of interest" description="Disordered" evidence="7">
    <location>
        <begin position="413"/>
        <end position="465"/>
    </location>
</feature>
<feature type="region of interest" description="Disordered" evidence="7">
    <location>
        <begin position="521"/>
        <end position="555"/>
    </location>
</feature>
<name>A0A5A9PPV9_9TELE</name>
<feature type="region of interest" description="Disordered" evidence="7">
    <location>
        <begin position="85"/>
        <end position="121"/>
    </location>
</feature>
<dbReference type="InterPro" id="IPR046964">
    <property type="entry name" value="RTN1-4"/>
</dbReference>
<evidence type="ECO:0000256" key="3">
    <source>
        <dbReference type="ARBA" id="ARBA00022824"/>
    </source>
</evidence>
<dbReference type="PANTHER" id="PTHR45799:SF6">
    <property type="entry name" value="RETICULON"/>
    <property type="match status" value="1"/>
</dbReference>
<dbReference type="Pfam" id="PF02453">
    <property type="entry name" value="Reticulon"/>
    <property type="match status" value="1"/>
</dbReference>
<protein>
    <recommendedName>
        <fullName evidence="6">Reticulon</fullName>
    </recommendedName>
</protein>
<dbReference type="AlphaFoldDB" id="A0A5A9PPV9"/>
<comment type="subcellular location">
    <subcellularLocation>
        <location evidence="1">Endoplasmic reticulum membrane</location>
        <topology evidence="1">Multi-pass membrane protein</topology>
    </subcellularLocation>
</comment>
<feature type="domain" description="Reticulon" evidence="8">
    <location>
        <begin position="917"/>
        <end position="1106"/>
    </location>
</feature>
<feature type="transmembrane region" description="Helical" evidence="6">
    <location>
        <begin position="931"/>
        <end position="964"/>
    </location>
</feature>
<feature type="region of interest" description="Disordered" evidence="7">
    <location>
        <begin position="781"/>
        <end position="816"/>
    </location>
</feature>
<reference evidence="9 10" key="1">
    <citation type="journal article" date="2019" name="Mol. Ecol. Resour.">
        <title>Chromosome-level genome assembly of Triplophysa tibetana, a fish adapted to the harsh high-altitude environment of the Tibetan Plateau.</title>
        <authorList>
            <person name="Yang X."/>
            <person name="Liu H."/>
            <person name="Ma Z."/>
            <person name="Zou Y."/>
            <person name="Zou M."/>
            <person name="Mao Y."/>
            <person name="Li X."/>
            <person name="Wang H."/>
            <person name="Chen T."/>
            <person name="Wang W."/>
            <person name="Yang R."/>
        </authorList>
    </citation>
    <scope>NUCLEOTIDE SEQUENCE [LARGE SCALE GENOMIC DNA]</scope>
    <source>
        <strain evidence="9">TTIB1903HZAU</strain>
        <tissue evidence="9">Muscle</tissue>
    </source>
</reference>
<keyword evidence="10" id="KW-1185">Reference proteome</keyword>
<dbReference type="InterPro" id="IPR003388">
    <property type="entry name" value="Reticulon"/>
</dbReference>
<keyword evidence="3" id="KW-0256">Endoplasmic reticulum</keyword>
<dbReference type="PROSITE" id="PS50845">
    <property type="entry name" value="RETICULON"/>
    <property type="match status" value="1"/>
</dbReference>
<evidence type="ECO:0000259" key="8">
    <source>
        <dbReference type="PROSITE" id="PS50845"/>
    </source>
</evidence>
<feature type="compositionally biased region" description="Acidic residues" evidence="7">
    <location>
        <begin position="358"/>
        <end position="371"/>
    </location>
</feature>
<dbReference type="GO" id="GO:0014069">
    <property type="term" value="C:postsynaptic density"/>
    <property type="evidence" value="ECO:0007669"/>
    <property type="project" value="TreeGrafter"/>
</dbReference>
<keyword evidence="5 6" id="KW-0472">Membrane</keyword>
<dbReference type="GO" id="GO:0071787">
    <property type="term" value="P:endoplasmic reticulum tubular network formation"/>
    <property type="evidence" value="ECO:0007669"/>
    <property type="project" value="TreeGrafter"/>
</dbReference>
<evidence type="ECO:0000256" key="2">
    <source>
        <dbReference type="ARBA" id="ARBA00022692"/>
    </source>
</evidence>
<dbReference type="GO" id="GO:0007420">
    <property type="term" value="P:brain development"/>
    <property type="evidence" value="ECO:0007669"/>
    <property type="project" value="TreeGrafter"/>
</dbReference>
<feature type="compositionally biased region" description="Basic and acidic residues" evidence="7">
    <location>
        <begin position="453"/>
        <end position="465"/>
    </location>
</feature>
<keyword evidence="4 6" id="KW-1133">Transmembrane helix</keyword>
<feature type="compositionally biased region" description="Basic and acidic residues" evidence="7">
    <location>
        <begin position="215"/>
        <end position="228"/>
    </location>
</feature>
<evidence type="ECO:0000256" key="6">
    <source>
        <dbReference type="RuleBase" id="RU210713"/>
    </source>
</evidence>
<accession>A0A5A9PPV9</accession>
<feature type="compositionally biased region" description="Polar residues" evidence="7">
    <location>
        <begin position="801"/>
        <end position="813"/>
    </location>
</feature>
<feature type="region of interest" description="Disordered" evidence="7">
    <location>
        <begin position="1"/>
        <end position="55"/>
    </location>
</feature>
<dbReference type="Gene3D" id="1.20.5.2480">
    <property type="match status" value="1"/>
</dbReference>
<dbReference type="GO" id="GO:0043005">
    <property type="term" value="C:neuron projection"/>
    <property type="evidence" value="ECO:0007669"/>
    <property type="project" value="TreeGrafter"/>
</dbReference>
<evidence type="ECO:0000256" key="4">
    <source>
        <dbReference type="ARBA" id="ARBA00022989"/>
    </source>
</evidence>
<evidence type="ECO:0000256" key="7">
    <source>
        <dbReference type="SAM" id="MobiDB-lite"/>
    </source>
</evidence>